<organism evidence="2 3">
    <name type="scientific">Candidatus Nitrospira nitrificans</name>
    <dbReference type="NCBI Taxonomy" id="1742973"/>
    <lineage>
        <taxon>Bacteria</taxon>
        <taxon>Pseudomonadati</taxon>
        <taxon>Nitrospirota</taxon>
        <taxon>Nitrospiria</taxon>
        <taxon>Nitrospirales</taxon>
        <taxon>Nitrospiraceae</taxon>
        <taxon>Nitrospira</taxon>
    </lineage>
</organism>
<dbReference type="InterPro" id="IPR005325">
    <property type="entry name" value="DUF308_memb"/>
</dbReference>
<name>A0A0S4LLS0_9BACT</name>
<keyword evidence="1" id="KW-1133">Transmembrane helix</keyword>
<reference evidence="3" key="1">
    <citation type="submission" date="2015-10" db="EMBL/GenBank/DDBJ databases">
        <authorList>
            <person name="Luecker S."/>
            <person name="Luecker S."/>
        </authorList>
    </citation>
    <scope>NUCLEOTIDE SEQUENCE [LARGE SCALE GENOMIC DNA]</scope>
</reference>
<dbReference type="AlphaFoldDB" id="A0A0S4LLS0"/>
<evidence type="ECO:0008006" key="4">
    <source>
        <dbReference type="Google" id="ProtNLM"/>
    </source>
</evidence>
<feature type="transmembrane region" description="Helical" evidence="1">
    <location>
        <begin position="81"/>
        <end position="101"/>
    </location>
</feature>
<dbReference type="Pfam" id="PF03729">
    <property type="entry name" value="DUF308"/>
    <property type="match status" value="2"/>
</dbReference>
<evidence type="ECO:0000256" key="1">
    <source>
        <dbReference type="SAM" id="Phobius"/>
    </source>
</evidence>
<dbReference type="Gene3D" id="1.20.1740.10">
    <property type="entry name" value="Amino acid/polyamine transporter I"/>
    <property type="match status" value="1"/>
</dbReference>
<gene>
    <name evidence="2" type="ORF">COMA2_280006</name>
</gene>
<dbReference type="STRING" id="1742973.COMA2_280006"/>
<dbReference type="EMBL" id="CZPZ01000021">
    <property type="protein sequence ID" value="CUS36854.1"/>
    <property type="molecule type" value="Genomic_DNA"/>
</dbReference>
<keyword evidence="1" id="KW-0472">Membrane</keyword>
<evidence type="ECO:0000313" key="3">
    <source>
        <dbReference type="Proteomes" id="UP000198736"/>
    </source>
</evidence>
<proteinExistence type="predicted"/>
<dbReference type="PANTHER" id="PTHR34989">
    <property type="entry name" value="PROTEIN HDED"/>
    <property type="match status" value="1"/>
</dbReference>
<feature type="transmembrane region" description="Helical" evidence="1">
    <location>
        <begin position="107"/>
        <end position="127"/>
    </location>
</feature>
<accession>A0A0S4LLS0</accession>
<protein>
    <recommendedName>
        <fullName evidence="4">HdeD family acid-resistance protein</fullName>
    </recommendedName>
</protein>
<evidence type="ECO:0000313" key="2">
    <source>
        <dbReference type="EMBL" id="CUS36854.1"/>
    </source>
</evidence>
<dbReference type="Proteomes" id="UP000198736">
    <property type="component" value="Unassembled WGS sequence"/>
</dbReference>
<keyword evidence="1" id="KW-0812">Transmembrane</keyword>
<feature type="transmembrane region" description="Helical" evidence="1">
    <location>
        <begin position="34"/>
        <end position="61"/>
    </location>
</feature>
<dbReference type="InterPro" id="IPR052712">
    <property type="entry name" value="Acid_resist_chaperone_HdeD"/>
</dbReference>
<dbReference type="GO" id="GO:0005886">
    <property type="term" value="C:plasma membrane"/>
    <property type="evidence" value="ECO:0007669"/>
    <property type="project" value="TreeGrafter"/>
</dbReference>
<feature type="transmembrane region" description="Helical" evidence="1">
    <location>
        <begin position="164"/>
        <end position="186"/>
    </location>
</feature>
<dbReference type="PANTHER" id="PTHR34989:SF1">
    <property type="entry name" value="PROTEIN HDED"/>
    <property type="match status" value="1"/>
</dbReference>
<keyword evidence="3" id="KW-1185">Reference proteome</keyword>
<feature type="transmembrane region" description="Helical" evidence="1">
    <location>
        <begin position="139"/>
        <end position="158"/>
    </location>
</feature>
<sequence>MLLSMVVSTTLLQDHALAQLPMRWWAVTLRGLLGILIGILALFMPVSTLLALVYLFGAYAFFDGVLNLVAAWRHTNRRKPWWTLLLSGIVGIGAAAISVVWPGITALALVYVVSAWALITGAFEIAAAVKLRKEIEGEWMLALSGVLSIALSVLLALFPDAGAIGLVWYLGAYAMILGILMVALGWRLRRRRVQSHSQPAQAVA</sequence>